<keyword evidence="4" id="KW-0592">Phosphate transport</keyword>
<dbReference type="Gene3D" id="3.40.190.10">
    <property type="entry name" value="Periplasmic binding protein-like II"/>
    <property type="match status" value="2"/>
</dbReference>
<comment type="function">
    <text evidence="4">Involved in the system for phosphate transport across the cytoplasmic membrane.</text>
</comment>
<organism evidence="6 7">
    <name type="scientific">Persicirhabdus sediminis</name>
    <dbReference type="NCBI Taxonomy" id="454144"/>
    <lineage>
        <taxon>Bacteria</taxon>
        <taxon>Pseudomonadati</taxon>
        <taxon>Verrucomicrobiota</taxon>
        <taxon>Verrucomicrobiia</taxon>
        <taxon>Verrucomicrobiales</taxon>
        <taxon>Verrucomicrobiaceae</taxon>
        <taxon>Persicirhabdus</taxon>
    </lineage>
</organism>
<dbReference type="InterPro" id="IPR024370">
    <property type="entry name" value="PBP_domain"/>
</dbReference>
<dbReference type="NCBIfam" id="TIGR02136">
    <property type="entry name" value="ptsS_2"/>
    <property type="match status" value="1"/>
</dbReference>
<evidence type="ECO:0000256" key="3">
    <source>
        <dbReference type="ARBA" id="ARBA00022729"/>
    </source>
</evidence>
<evidence type="ECO:0000313" key="7">
    <source>
        <dbReference type="Proteomes" id="UP000624703"/>
    </source>
</evidence>
<dbReference type="Pfam" id="PF12849">
    <property type="entry name" value="PBP_like_2"/>
    <property type="match status" value="1"/>
</dbReference>
<evidence type="ECO:0000256" key="2">
    <source>
        <dbReference type="ARBA" id="ARBA00022448"/>
    </source>
</evidence>
<dbReference type="RefSeq" id="WP_200311192.1">
    <property type="nucleotide sequence ID" value="NZ_JAENIM010000039.1"/>
</dbReference>
<evidence type="ECO:0000256" key="1">
    <source>
        <dbReference type="ARBA" id="ARBA00008725"/>
    </source>
</evidence>
<reference evidence="6" key="1">
    <citation type="submission" date="2021-01" db="EMBL/GenBank/DDBJ databases">
        <title>Modified the classification status of verrucomicrobia.</title>
        <authorList>
            <person name="Feng X."/>
        </authorList>
    </citation>
    <scope>NUCLEOTIDE SEQUENCE</scope>
    <source>
        <strain evidence="6">_KCTC 22039</strain>
    </source>
</reference>
<dbReference type="PANTHER" id="PTHR30570:SF1">
    <property type="entry name" value="PHOSPHATE-BINDING PROTEIN PSTS"/>
    <property type="match status" value="1"/>
</dbReference>
<dbReference type="CDD" id="cd13653">
    <property type="entry name" value="PBP2_phosphate_like_1"/>
    <property type="match status" value="1"/>
</dbReference>
<comment type="similarity">
    <text evidence="1 4">Belongs to the PstS family.</text>
</comment>
<dbReference type="PANTHER" id="PTHR30570">
    <property type="entry name" value="PERIPLASMIC PHOSPHATE BINDING COMPONENT OF PHOSPHATE ABC TRANSPORTER"/>
    <property type="match status" value="1"/>
</dbReference>
<sequence length="285" mass="29670">MKSTLLLGSVICLSALSSCSDSSSKQNENASAELKVFADQSGKLDIAGGTAHIPVMKAAAKEIMQFNPQIKITIAGGGSGVGAQQVAEGLVQIGNTGRPLKESEASRGLISHAFAVDGVAIILNPTNPVASLTQQQVIDIYSGKITNWEQLGGVENPISLYTRDEASGTRAVFFKKLLKQTPIAKSANVVPSNGAMKTSIANDPAAIGYSSIGFIDDSVSAPQLDGVTPSNEACLSGEYPITRKLFMNTQGEPSGITADFIQFIFSPSGAAFIEKSGYIAINAPE</sequence>
<dbReference type="PROSITE" id="PS51257">
    <property type="entry name" value="PROKAR_LIPOPROTEIN"/>
    <property type="match status" value="1"/>
</dbReference>
<dbReference type="InterPro" id="IPR050811">
    <property type="entry name" value="Phosphate_ABC_transporter"/>
</dbReference>
<dbReference type="SUPFAM" id="SSF53850">
    <property type="entry name" value="Periplasmic binding protein-like II"/>
    <property type="match status" value="1"/>
</dbReference>
<dbReference type="AlphaFoldDB" id="A0A8J7SML6"/>
<protein>
    <recommendedName>
        <fullName evidence="4">Phosphate-binding protein</fullName>
    </recommendedName>
</protein>
<evidence type="ECO:0000259" key="5">
    <source>
        <dbReference type="Pfam" id="PF12849"/>
    </source>
</evidence>
<dbReference type="Proteomes" id="UP000624703">
    <property type="component" value="Unassembled WGS sequence"/>
</dbReference>
<keyword evidence="2 4" id="KW-0813">Transport</keyword>
<keyword evidence="3" id="KW-0732">Signal</keyword>
<feature type="domain" description="PBP" evidence="5">
    <location>
        <begin position="40"/>
        <end position="267"/>
    </location>
</feature>
<evidence type="ECO:0000256" key="4">
    <source>
        <dbReference type="RuleBase" id="RU367119"/>
    </source>
</evidence>
<gene>
    <name evidence="6" type="ORF">JIN82_08445</name>
</gene>
<proteinExistence type="inferred from homology"/>
<name>A0A8J7SML6_9BACT</name>
<dbReference type="EMBL" id="JAENIM010000039">
    <property type="protein sequence ID" value="MBK1791178.1"/>
    <property type="molecule type" value="Genomic_DNA"/>
</dbReference>
<accession>A0A8J7SML6</accession>
<dbReference type="GO" id="GO:0042301">
    <property type="term" value="F:phosphate ion binding"/>
    <property type="evidence" value="ECO:0007669"/>
    <property type="project" value="UniProtKB-UniRule"/>
</dbReference>
<dbReference type="InterPro" id="IPR011862">
    <property type="entry name" value="Phos-bd"/>
</dbReference>
<keyword evidence="7" id="KW-1185">Reference proteome</keyword>
<evidence type="ECO:0000313" key="6">
    <source>
        <dbReference type="EMBL" id="MBK1791178.1"/>
    </source>
</evidence>
<comment type="caution">
    <text evidence="6">The sequence shown here is derived from an EMBL/GenBank/DDBJ whole genome shotgun (WGS) entry which is preliminary data.</text>
</comment>
<dbReference type="GO" id="GO:0006817">
    <property type="term" value="P:phosphate ion transport"/>
    <property type="evidence" value="ECO:0007669"/>
    <property type="project" value="UniProtKB-UniRule"/>
</dbReference>